<organism evidence="1 2">
    <name type="scientific">Adiantum capillus-veneris</name>
    <name type="common">Maidenhair fern</name>
    <dbReference type="NCBI Taxonomy" id="13818"/>
    <lineage>
        <taxon>Eukaryota</taxon>
        <taxon>Viridiplantae</taxon>
        <taxon>Streptophyta</taxon>
        <taxon>Embryophyta</taxon>
        <taxon>Tracheophyta</taxon>
        <taxon>Polypodiopsida</taxon>
        <taxon>Polypodiidae</taxon>
        <taxon>Polypodiales</taxon>
        <taxon>Pteridineae</taxon>
        <taxon>Pteridaceae</taxon>
        <taxon>Vittarioideae</taxon>
        <taxon>Adiantum</taxon>
    </lineage>
</organism>
<comment type="caution">
    <text evidence="1">The sequence shown here is derived from an EMBL/GenBank/DDBJ whole genome shotgun (WGS) entry which is preliminary data.</text>
</comment>
<sequence>MTDAVEGAEAVVVKACKHLAGSGGGACEVENAAVQEEHLGGGAGLMYKGVQLAAVAIGTGLEGCTVVYGWRCGQTDGARGGRMARERLVQTHLHYQSASAQHNQRRTLAGHP</sequence>
<dbReference type="EMBL" id="JABFUD020000021">
    <property type="protein sequence ID" value="KAI5063570.1"/>
    <property type="molecule type" value="Genomic_DNA"/>
</dbReference>
<evidence type="ECO:0000313" key="2">
    <source>
        <dbReference type="Proteomes" id="UP000886520"/>
    </source>
</evidence>
<protein>
    <submittedName>
        <fullName evidence="1">Uncharacterized protein</fullName>
    </submittedName>
</protein>
<name>A0A9D4U9D3_ADICA</name>
<gene>
    <name evidence="1" type="ORF">GOP47_0022117</name>
</gene>
<proteinExistence type="predicted"/>
<dbReference type="AlphaFoldDB" id="A0A9D4U9D3"/>
<keyword evidence="2" id="KW-1185">Reference proteome</keyword>
<reference evidence="1" key="1">
    <citation type="submission" date="2021-01" db="EMBL/GenBank/DDBJ databases">
        <title>Adiantum capillus-veneris genome.</title>
        <authorList>
            <person name="Fang Y."/>
            <person name="Liao Q."/>
        </authorList>
    </citation>
    <scope>NUCLEOTIDE SEQUENCE</scope>
    <source>
        <strain evidence="1">H3</strain>
        <tissue evidence="1">Leaf</tissue>
    </source>
</reference>
<dbReference type="OrthoDB" id="10599821at2759"/>
<accession>A0A9D4U9D3</accession>
<evidence type="ECO:0000313" key="1">
    <source>
        <dbReference type="EMBL" id="KAI5063570.1"/>
    </source>
</evidence>
<dbReference type="Proteomes" id="UP000886520">
    <property type="component" value="Chromosome 21"/>
</dbReference>